<evidence type="ECO:0000313" key="3">
    <source>
        <dbReference type="Proteomes" id="UP000886744"/>
    </source>
</evidence>
<dbReference type="Proteomes" id="UP000886744">
    <property type="component" value="Unassembled WGS sequence"/>
</dbReference>
<dbReference type="EMBL" id="DVHI01000030">
    <property type="protein sequence ID" value="HIR62351.1"/>
    <property type="molecule type" value="Genomic_DNA"/>
</dbReference>
<keyword evidence="1" id="KW-0472">Membrane</keyword>
<protein>
    <recommendedName>
        <fullName evidence="4">DUF4190 domain-containing protein</fullName>
    </recommendedName>
</protein>
<feature type="transmembrane region" description="Helical" evidence="1">
    <location>
        <begin position="44"/>
        <end position="62"/>
    </location>
</feature>
<reference evidence="2" key="2">
    <citation type="journal article" date="2021" name="PeerJ">
        <title>Extensive microbial diversity within the chicken gut microbiome revealed by metagenomics and culture.</title>
        <authorList>
            <person name="Gilroy R."/>
            <person name="Ravi A."/>
            <person name="Getino M."/>
            <person name="Pursley I."/>
            <person name="Horton D.L."/>
            <person name="Alikhan N.F."/>
            <person name="Baker D."/>
            <person name="Gharbi K."/>
            <person name="Hall N."/>
            <person name="Watson M."/>
            <person name="Adriaenssens E.M."/>
            <person name="Foster-Nyarko E."/>
            <person name="Jarju S."/>
            <person name="Secka A."/>
            <person name="Antonio M."/>
            <person name="Oren A."/>
            <person name="Chaudhuri R.R."/>
            <person name="La Ragione R."/>
            <person name="Hildebrand F."/>
            <person name="Pallen M.J."/>
        </authorList>
    </citation>
    <scope>NUCLEOTIDE SEQUENCE</scope>
    <source>
        <strain evidence="2">ChiHjej13B12-12457</strain>
    </source>
</reference>
<comment type="caution">
    <text evidence="2">The sequence shown here is derived from an EMBL/GenBank/DDBJ whole genome shotgun (WGS) entry which is preliminary data.</text>
</comment>
<evidence type="ECO:0000256" key="1">
    <source>
        <dbReference type="SAM" id="Phobius"/>
    </source>
</evidence>
<organism evidence="2 3">
    <name type="scientific">Candidatus Coprenecus avistercoris</name>
    <dbReference type="NCBI Taxonomy" id="2840730"/>
    <lineage>
        <taxon>Bacteria</taxon>
        <taxon>Pseudomonadati</taxon>
        <taxon>Bacteroidota</taxon>
        <taxon>Bacteroidia</taxon>
        <taxon>Bacteroidales</taxon>
        <taxon>Rikenellaceae</taxon>
        <taxon>Rikenellaceae incertae sedis</taxon>
        <taxon>Candidatus Coprenecus</taxon>
    </lineage>
</organism>
<keyword evidence="1" id="KW-0812">Transmembrane</keyword>
<feature type="transmembrane region" description="Helical" evidence="1">
    <location>
        <begin position="74"/>
        <end position="104"/>
    </location>
</feature>
<feature type="transmembrane region" description="Helical" evidence="1">
    <location>
        <begin position="21"/>
        <end position="38"/>
    </location>
</feature>
<keyword evidence="1" id="KW-1133">Transmembrane helix</keyword>
<dbReference type="AlphaFoldDB" id="A0A9D1E0G4"/>
<evidence type="ECO:0000313" key="2">
    <source>
        <dbReference type="EMBL" id="HIR62351.1"/>
    </source>
</evidence>
<name>A0A9D1E0G4_9BACT</name>
<gene>
    <name evidence="2" type="ORF">IAC94_02355</name>
</gene>
<evidence type="ECO:0008006" key="4">
    <source>
        <dbReference type="Google" id="ProtNLM"/>
    </source>
</evidence>
<reference evidence="2" key="1">
    <citation type="submission" date="2020-10" db="EMBL/GenBank/DDBJ databases">
        <authorList>
            <person name="Gilroy R."/>
        </authorList>
    </citation>
    <scope>NUCLEOTIDE SEQUENCE</scope>
    <source>
        <strain evidence="2">ChiHjej13B12-12457</strain>
    </source>
</reference>
<accession>A0A9D1E0G4</accession>
<proteinExistence type="predicted"/>
<sequence>MEVYDDRYNNRPIYVVRRTNGLGTAGFILAVLTIVLGWVPVFGWFTWALGLLFSFIGMFKAPRGLAIAGFIISLLGLVMILFVFALIAAAIGVAGVSSAVVAALF</sequence>